<dbReference type="AlphaFoldDB" id="A0AAV6K8R4"/>
<evidence type="ECO:0000259" key="9">
    <source>
        <dbReference type="Pfam" id="PF16898"/>
    </source>
</evidence>
<dbReference type="EC" id="5.6.2.2" evidence="3"/>
<keyword evidence="4" id="KW-0547">Nucleotide-binding</keyword>
<evidence type="ECO:0000256" key="3">
    <source>
        <dbReference type="ARBA" id="ARBA00012895"/>
    </source>
</evidence>
<gene>
    <name evidence="10" type="ORF">RHGRI_014123</name>
</gene>
<evidence type="ECO:0000256" key="8">
    <source>
        <dbReference type="ARBA" id="ARBA00023235"/>
    </source>
</evidence>
<protein>
    <recommendedName>
        <fullName evidence="3">DNA topoisomerase (ATP-hydrolyzing)</fullName>
        <ecNumber evidence="3">5.6.2.2</ecNumber>
    </recommendedName>
</protein>
<dbReference type="GO" id="GO:0005524">
    <property type="term" value="F:ATP binding"/>
    <property type="evidence" value="ECO:0007669"/>
    <property type="project" value="UniProtKB-KW"/>
</dbReference>
<accession>A0AAV6K8R4</accession>
<dbReference type="InterPro" id="IPR050634">
    <property type="entry name" value="DNA_Topoisomerase_II"/>
</dbReference>
<dbReference type="PANTHER" id="PTHR10169">
    <property type="entry name" value="DNA TOPOISOMERASE/GYRASE"/>
    <property type="match status" value="1"/>
</dbReference>
<evidence type="ECO:0000256" key="7">
    <source>
        <dbReference type="ARBA" id="ARBA00023125"/>
    </source>
</evidence>
<dbReference type="GO" id="GO:0006265">
    <property type="term" value="P:DNA topological change"/>
    <property type="evidence" value="ECO:0007669"/>
    <property type="project" value="InterPro"/>
</dbReference>
<keyword evidence="6" id="KW-0799">Topoisomerase</keyword>
<keyword evidence="8" id="KW-0413">Isomerase</keyword>
<dbReference type="GO" id="GO:0005634">
    <property type="term" value="C:nucleus"/>
    <property type="evidence" value="ECO:0007669"/>
    <property type="project" value="TreeGrafter"/>
</dbReference>
<dbReference type="InterPro" id="IPR013759">
    <property type="entry name" value="Topo_IIA_B_C"/>
</dbReference>
<dbReference type="Proteomes" id="UP000823749">
    <property type="component" value="Chromosome 5"/>
</dbReference>
<dbReference type="GO" id="GO:0000712">
    <property type="term" value="P:resolution of meiotic recombination intermediates"/>
    <property type="evidence" value="ECO:0007669"/>
    <property type="project" value="TreeGrafter"/>
</dbReference>
<dbReference type="InterPro" id="IPR013760">
    <property type="entry name" value="Topo_IIA-like_dom_sf"/>
</dbReference>
<feature type="domain" description="C-terminal associated" evidence="9">
    <location>
        <begin position="71"/>
        <end position="152"/>
    </location>
</feature>
<proteinExistence type="predicted"/>
<comment type="cofactor">
    <cofactor evidence="2">
        <name>Mg(2+)</name>
        <dbReference type="ChEBI" id="CHEBI:18420"/>
    </cofactor>
</comment>
<reference evidence="10" key="1">
    <citation type="submission" date="2020-08" db="EMBL/GenBank/DDBJ databases">
        <title>Plant Genome Project.</title>
        <authorList>
            <person name="Zhang R.-G."/>
        </authorList>
    </citation>
    <scope>NUCLEOTIDE SEQUENCE</scope>
    <source>
        <strain evidence="10">WSP0</strain>
        <tissue evidence="10">Leaf</tissue>
    </source>
</reference>
<keyword evidence="11" id="KW-1185">Reference proteome</keyword>
<evidence type="ECO:0000313" key="11">
    <source>
        <dbReference type="Proteomes" id="UP000823749"/>
    </source>
</evidence>
<dbReference type="Pfam" id="PF16898">
    <property type="entry name" value="TOPRIM_C"/>
    <property type="match status" value="1"/>
</dbReference>
<dbReference type="SUPFAM" id="SSF56719">
    <property type="entry name" value="Type II DNA topoisomerase"/>
    <property type="match status" value="1"/>
</dbReference>
<evidence type="ECO:0000256" key="5">
    <source>
        <dbReference type="ARBA" id="ARBA00022840"/>
    </source>
</evidence>
<dbReference type="GO" id="GO:0000819">
    <property type="term" value="P:sister chromatid segregation"/>
    <property type="evidence" value="ECO:0007669"/>
    <property type="project" value="TreeGrafter"/>
</dbReference>
<comment type="caution">
    <text evidence="10">The sequence shown here is derived from an EMBL/GenBank/DDBJ whole genome shotgun (WGS) entry which is preliminary data.</text>
</comment>
<comment type="catalytic activity">
    <reaction evidence="1">
        <text>ATP-dependent breakage, passage and rejoining of double-stranded DNA.</text>
        <dbReference type="EC" id="5.6.2.2"/>
    </reaction>
</comment>
<keyword evidence="5" id="KW-0067">ATP-binding</keyword>
<evidence type="ECO:0000256" key="4">
    <source>
        <dbReference type="ARBA" id="ARBA00022741"/>
    </source>
</evidence>
<evidence type="ECO:0000256" key="1">
    <source>
        <dbReference type="ARBA" id="ARBA00000185"/>
    </source>
</evidence>
<dbReference type="EMBL" id="JACTNZ010000005">
    <property type="protein sequence ID" value="KAG5548667.1"/>
    <property type="molecule type" value="Genomic_DNA"/>
</dbReference>
<dbReference type="GO" id="GO:0003677">
    <property type="term" value="F:DNA binding"/>
    <property type="evidence" value="ECO:0007669"/>
    <property type="project" value="UniProtKB-KW"/>
</dbReference>
<name>A0AAV6K8R4_9ERIC</name>
<dbReference type="InterPro" id="IPR031660">
    <property type="entry name" value="TOPRIM_C"/>
</dbReference>
<dbReference type="GO" id="GO:0003918">
    <property type="term" value="F:DNA topoisomerase type II (double strand cut, ATP-hydrolyzing) activity"/>
    <property type="evidence" value="ECO:0007669"/>
    <property type="project" value="UniProtKB-EC"/>
</dbReference>
<dbReference type="Gene3D" id="3.40.50.670">
    <property type="match status" value="1"/>
</dbReference>
<evidence type="ECO:0000256" key="2">
    <source>
        <dbReference type="ARBA" id="ARBA00001946"/>
    </source>
</evidence>
<organism evidence="10 11">
    <name type="scientific">Rhododendron griersonianum</name>
    <dbReference type="NCBI Taxonomy" id="479676"/>
    <lineage>
        <taxon>Eukaryota</taxon>
        <taxon>Viridiplantae</taxon>
        <taxon>Streptophyta</taxon>
        <taxon>Embryophyta</taxon>
        <taxon>Tracheophyta</taxon>
        <taxon>Spermatophyta</taxon>
        <taxon>Magnoliopsida</taxon>
        <taxon>eudicotyledons</taxon>
        <taxon>Gunneridae</taxon>
        <taxon>Pentapetalae</taxon>
        <taxon>asterids</taxon>
        <taxon>Ericales</taxon>
        <taxon>Ericaceae</taxon>
        <taxon>Ericoideae</taxon>
        <taxon>Rhodoreae</taxon>
        <taxon>Rhododendron</taxon>
    </lineage>
</organism>
<evidence type="ECO:0000313" key="10">
    <source>
        <dbReference type="EMBL" id="KAG5548667.1"/>
    </source>
</evidence>
<keyword evidence="7" id="KW-0238">DNA-binding</keyword>
<evidence type="ECO:0000256" key="6">
    <source>
        <dbReference type="ARBA" id="ARBA00023029"/>
    </source>
</evidence>
<sequence>MENREKKTLTGFCYWGGERKVNANGTFLYNGGMCVAVLLEEGSQVNELLEKVCGALHINLEDACWGKLKMAAENKEYFNDLESHRKDIIWEDKQDGEAFELAFSKKKIEAKKELAPTHLGWTLYNPGTYLDQKEKLIKYSDLSTRSLFCFQWQIFSGQYLDYKWYVHIQWTYYDLNQIPVPQG</sequence>
<dbReference type="PANTHER" id="PTHR10169:SF38">
    <property type="entry name" value="DNA TOPOISOMERASE 2"/>
    <property type="match status" value="1"/>
</dbReference>